<proteinExistence type="predicted"/>
<evidence type="ECO:0000313" key="2">
    <source>
        <dbReference type="EMBL" id="EAT87439.2"/>
    </source>
</evidence>
<dbReference type="AlphaFoldDB" id="Q0UT66"/>
<dbReference type="PANTHER" id="PTHR48139:SF1">
    <property type="entry name" value="FIBROUS SHEATH CABYR-BINDING PROTEIN"/>
    <property type="match status" value="1"/>
</dbReference>
<dbReference type="RefSeq" id="XP_001795460.1">
    <property type="nucleotide sequence ID" value="XM_001795408.1"/>
</dbReference>
<dbReference type="InParanoid" id="Q0UT66"/>
<sequence length="767" mass="83280">MRLTRAAQRAQQPVEEPTLDAADASEERSPLNEITPNASPEQVDHAEDAPKKTLTRTKSKKGGKKGARAKKGKAVEEEEQVPVADEPLAVDDAAVEAAVEEPIAEPPQGGRSMSHAPLTTTNTTSDAAPTAVEDERPASPAPKAVRLTRRQLAKQEEEMRQSQRAQSPPRPEPATEDVAQSPIEEAHEEIAQKETKEETTTRNDEEIAVETQPEETIEPAELPQDEIAAPEPELHQHTDTVEPGPVTEDTSAGAEAIEVAETNETQAPELAEAQETQLLAQDPKEAEHIEQESATPSVEVTSEPEPKSLATERPTEVTSTPASSRTPSRRTSRSASKSPMRIEESIEALDALEEALENVGKAVSHFDSSTEEKSPRKKAFPRDATAPSARAKTPRKTPVAARVSRAPSAAPKSMKPAATGIARASSVRVAPVKDIRKDSTETFDYLASKRRPVSVSFPTPPPPPKGRAPTKPTFQLSSETVAAKLKAQKEERLKREAEREAEGAPVKQRPISMPPVAKSTKAPTKANFQLPGEAIAAKLRAQKEEREKREAESAQGPQPKARPVSICMPPPTVKSTKPLTKATFQLSGDAVAAKLRTQREERQKREEEAEAAKKAAASKPRPTIRKPVALPTRAAPGVTIPPPPPKSDSLQPQPPQRSTSLASKRSSIQLSRSVSDSTNGSNRNSLLIAKATVTPVDAVQQKLKGREVFNRDKMEKEAKERERREKEEAAKQARAQAAERGRIASREWAEKQRRKMMDAVRSKAEAA</sequence>
<dbReference type="VEuPathDB" id="FungiDB:JI435_050480"/>
<feature type="compositionally biased region" description="Polar residues" evidence="1">
    <location>
        <begin position="573"/>
        <end position="586"/>
    </location>
</feature>
<feature type="region of interest" description="Disordered" evidence="1">
    <location>
        <begin position="708"/>
        <end position="747"/>
    </location>
</feature>
<protein>
    <recommendedName>
        <fullName evidence="4">Carboxylesterase family protein</fullName>
    </recommendedName>
</protein>
<feature type="compositionally biased region" description="Low complexity" evidence="1">
    <location>
        <begin position="81"/>
        <end position="97"/>
    </location>
</feature>
<name>Q0UT66_PHANO</name>
<dbReference type="HOGENOM" id="CLU_364122_0_0_1"/>
<evidence type="ECO:0000313" key="3">
    <source>
        <dbReference type="Proteomes" id="UP000001055"/>
    </source>
</evidence>
<feature type="region of interest" description="Disordered" evidence="1">
    <location>
        <begin position="361"/>
        <end position="430"/>
    </location>
</feature>
<organism evidence="2 3">
    <name type="scientific">Phaeosphaeria nodorum (strain SN15 / ATCC MYA-4574 / FGSC 10173)</name>
    <name type="common">Glume blotch fungus</name>
    <name type="synonym">Parastagonospora nodorum</name>
    <dbReference type="NCBI Taxonomy" id="321614"/>
    <lineage>
        <taxon>Eukaryota</taxon>
        <taxon>Fungi</taxon>
        <taxon>Dikarya</taxon>
        <taxon>Ascomycota</taxon>
        <taxon>Pezizomycotina</taxon>
        <taxon>Dothideomycetes</taxon>
        <taxon>Pleosporomycetidae</taxon>
        <taxon>Pleosporales</taxon>
        <taxon>Pleosporineae</taxon>
        <taxon>Phaeosphaeriaceae</taxon>
        <taxon>Parastagonospora</taxon>
    </lineage>
</organism>
<dbReference type="Proteomes" id="UP000001055">
    <property type="component" value="Unassembled WGS sequence"/>
</dbReference>
<feature type="compositionally biased region" description="Basic and acidic residues" evidence="1">
    <location>
        <begin position="597"/>
        <end position="613"/>
    </location>
</feature>
<dbReference type="eggNOG" id="ENOG502SPY3">
    <property type="taxonomic scope" value="Eukaryota"/>
</dbReference>
<feature type="compositionally biased region" description="Basic and acidic residues" evidence="1">
    <location>
        <begin position="282"/>
        <end position="291"/>
    </location>
</feature>
<evidence type="ECO:0000256" key="1">
    <source>
        <dbReference type="SAM" id="MobiDB-lite"/>
    </source>
</evidence>
<feature type="compositionally biased region" description="Basic and acidic residues" evidence="1">
    <location>
        <begin position="487"/>
        <end position="502"/>
    </location>
</feature>
<feature type="compositionally biased region" description="Low complexity" evidence="1">
    <location>
        <begin position="398"/>
        <end position="418"/>
    </location>
</feature>
<feature type="compositionally biased region" description="Polar residues" evidence="1">
    <location>
        <begin position="657"/>
        <end position="685"/>
    </location>
</feature>
<reference evidence="3" key="1">
    <citation type="journal article" date="2007" name="Plant Cell">
        <title>Dothideomycete-plant interactions illuminated by genome sequencing and EST analysis of the wheat pathogen Stagonospora nodorum.</title>
        <authorList>
            <person name="Hane J.K."/>
            <person name="Lowe R.G."/>
            <person name="Solomon P.S."/>
            <person name="Tan K.C."/>
            <person name="Schoch C.L."/>
            <person name="Spatafora J.W."/>
            <person name="Crous P.W."/>
            <person name="Kodira C."/>
            <person name="Birren B.W."/>
            <person name="Galagan J.E."/>
            <person name="Torriani S.F."/>
            <person name="McDonald B.A."/>
            <person name="Oliver R.P."/>
        </authorList>
    </citation>
    <scope>NUCLEOTIDE SEQUENCE [LARGE SCALE GENOMIC DNA]</scope>
    <source>
        <strain evidence="3">SN15 / ATCC MYA-4574 / FGSC 10173</strain>
    </source>
</reference>
<dbReference type="GeneID" id="5972335"/>
<feature type="compositionally biased region" description="Acidic residues" evidence="1">
    <location>
        <begin position="206"/>
        <end position="218"/>
    </location>
</feature>
<feature type="compositionally biased region" description="Basic and acidic residues" evidence="1">
    <location>
        <begin position="184"/>
        <end position="205"/>
    </location>
</feature>
<feature type="compositionally biased region" description="Low complexity" evidence="1">
    <location>
        <begin position="116"/>
        <end position="131"/>
    </location>
</feature>
<feature type="region of interest" description="Disordered" evidence="1">
    <location>
        <begin position="452"/>
        <end position="692"/>
    </location>
</feature>
<feature type="region of interest" description="Disordered" evidence="1">
    <location>
        <begin position="1"/>
        <end position="346"/>
    </location>
</feature>
<dbReference type="EMBL" id="CH445331">
    <property type="protein sequence ID" value="EAT87439.2"/>
    <property type="molecule type" value="Genomic_DNA"/>
</dbReference>
<feature type="compositionally biased region" description="Basic and acidic residues" evidence="1">
    <location>
        <begin position="541"/>
        <end position="552"/>
    </location>
</feature>
<dbReference type="KEGG" id="pno:SNOG_05048"/>
<evidence type="ECO:0008006" key="4">
    <source>
        <dbReference type="Google" id="ProtNLM"/>
    </source>
</evidence>
<accession>Q0UT66</accession>
<gene>
    <name evidence="2" type="ORF">SNOG_05048</name>
</gene>
<feature type="compositionally biased region" description="Basic and acidic residues" evidence="1">
    <location>
        <begin position="42"/>
        <end position="51"/>
    </location>
</feature>
<dbReference type="PANTHER" id="PTHR48139">
    <property type="entry name" value="SI:DKEY-56M19.5"/>
    <property type="match status" value="1"/>
</dbReference>
<feature type="compositionally biased region" description="Basic residues" evidence="1">
    <location>
        <begin position="53"/>
        <end position="72"/>
    </location>
</feature>